<dbReference type="Pfam" id="PF18950">
    <property type="entry name" value="DUF5694"/>
    <property type="match status" value="1"/>
</dbReference>
<accession>A0A0Q1BLA9</accession>
<comment type="caution">
    <text evidence="1">The sequence shown here is derived from an EMBL/GenBank/DDBJ whole genome shotgun (WGS) entry which is preliminary data.</text>
</comment>
<dbReference type="InterPro" id="IPR043749">
    <property type="entry name" value="DUF5694"/>
</dbReference>
<dbReference type="PROSITE" id="PS51257">
    <property type="entry name" value="PROKAR_LIPOPROTEIN"/>
    <property type="match status" value="1"/>
</dbReference>
<proteinExistence type="predicted"/>
<evidence type="ECO:0000313" key="1">
    <source>
        <dbReference type="EMBL" id="KQC31492.1"/>
    </source>
</evidence>
<dbReference type="Proteomes" id="UP000050827">
    <property type="component" value="Unassembled WGS sequence"/>
</dbReference>
<gene>
    <name evidence="1" type="ORF">AAY42_17645</name>
</gene>
<dbReference type="PATRIC" id="fig|1547436.3.peg.3637"/>
<dbReference type="AlphaFoldDB" id="A0A0Q1BLA9"/>
<evidence type="ECO:0000313" key="2">
    <source>
        <dbReference type="Proteomes" id="UP000050827"/>
    </source>
</evidence>
<protein>
    <submittedName>
        <fullName evidence="1">Uncharacterized protein</fullName>
    </submittedName>
</protein>
<sequence length="282" mass="33351">MKAFLTVIFCFIIFTGCKDNDEIEEKKEVNTNPKVSILGVFHFAGTSDYSSVEFESLESEKRQLEIKEVVEKLKDFRPTKIMLEFPAYDSRYLDSLYTETLNGNHDYSINEIEQLGFRLAKELNHSKIYSIDHRLDLPFEKLIKFAKKNDKKRFENMVASIEKQDKKESDYLEKNSILEYLIYRNSNEEDIRNKDQYLNKSAKFVNDSSYIGAEFVSKWWERNIYMMTNIDKWLNSNDRILVIVGAAHRAVLKDFYEDRTDVEYLEITNFLKNKTTANNGYK</sequence>
<organism evidence="1 2">
    <name type="scientific">Flagellimonas eckloniae</name>
    <dbReference type="NCBI Taxonomy" id="346185"/>
    <lineage>
        <taxon>Bacteria</taxon>
        <taxon>Pseudomonadati</taxon>
        <taxon>Bacteroidota</taxon>
        <taxon>Flavobacteriia</taxon>
        <taxon>Flavobacteriales</taxon>
        <taxon>Flavobacteriaceae</taxon>
        <taxon>Flagellimonas</taxon>
    </lineage>
</organism>
<dbReference type="STRING" id="346185.AAY42_17645"/>
<reference evidence="1 2" key="1">
    <citation type="submission" date="2015-04" db="EMBL/GenBank/DDBJ databases">
        <title>Complete genome of flavobacterium.</title>
        <authorList>
            <person name="Kwon Y.M."/>
            <person name="Kim S.-J."/>
        </authorList>
    </citation>
    <scope>NUCLEOTIDE SEQUENCE [LARGE SCALE GENOMIC DNA]</scope>
    <source>
        <strain evidence="1 2">DK169</strain>
    </source>
</reference>
<keyword evidence="2" id="KW-1185">Reference proteome</keyword>
<dbReference type="EMBL" id="LCTZ01000002">
    <property type="protein sequence ID" value="KQC31492.1"/>
    <property type="molecule type" value="Genomic_DNA"/>
</dbReference>
<name>A0A0Q1BLA9_9FLAO</name>